<dbReference type="GO" id="GO:0005524">
    <property type="term" value="F:ATP binding"/>
    <property type="evidence" value="ECO:0007669"/>
    <property type="project" value="UniProtKB-UniRule"/>
</dbReference>
<dbReference type="InterPro" id="IPR017441">
    <property type="entry name" value="Protein_kinase_ATP_BS"/>
</dbReference>
<dbReference type="PANTHER" id="PTHR43289">
    <property type="entry name" value="MITOGEN-ACTIVATED PROTEIN KINASE KINASE KINASE 20-RELATED"/>
    <property type="match status" value="1"/>
</dbReference>
<dbReference type="Gene3D" id="2.130.10.10">
    <property type="entry name" value="YVTN repeat-like/Quinoprotein amine dehydrogenase"/>
    <property type="match status" value="1"/>
</dbReference>
<dbReference type="Pfam" id="PF00069">
    <property type="entry name" value="Pkinase"/>
    <property type="match status" value="1"/>
</dbReference>
<dbReference type="KEGG" id="gms:SOIL9_20450"/>
<dbReference type="PROSITE" id="PS50011">
    <property type="entry name" value="PROTEIN_KINASE_DOM"/>
    <property type="match status" value="1"/>
</dbReference>
<dbReference type="Pfam" id="PF00400">
    <property type="entry name" value="WD40"/>
    <property type="match status" value="3"/>
</dbReference>
<dbReference type="SMART" id="SM00220">
    <property type="entry name" value="S_TKc"/>
    <property type="match status" value="1"/>
</dbReference>
<evidence type="ECO:0000256" key="7">
    <source>
        <dbReference type="SAM" id="MobiDB-lite"/>
    </source>
</evidence>
<dbReference type="Gene3D" id="1.10.510.10">
    <property type="entry name" value="Transferase(Phosphotransferase) domain 1"/>
    <property type="match status" value="1"/>
</dbReference>
<dbReference type="SUPFAM" id="SSF50998">
    <property type="entry name" value="Quinoprotein alcohol dehydrogenase-like"/>
    <property type="match status" value="1"/>
</dbReference>
<feature type="repeat" description="WD" evidence="5">
    <location>
        <begin position="805"/>
        <end position="839"/>
    </location>
</feature>
<dbReference type="PROSITE" id="PS50294">
    <property type="entry name" value="WD_REPEATS_REGION"/>
    <property type="match status" value="2"/>
</dbReference>
<proteinExistence type="predicted"/>
<dbReference type="PANTHER" id="PTHR43289:SF6">
    <property type="entry name" value="SERINE_THREONINE-PROTEIN KINASE NEKL-3"/>
    <property type="match status" value="1"/>
</dbReference>
<feature type="transmembrane region" description="Helical" evidence="8">
    <location>
        <begin position="386"/>
        <end position="405"/>
    </location>
</feature>
<dbReference type="GO" id="GO:0004674">
    <property type="term" value="F:protein serine/threonine kinase activity"/>
    <property type="evidence" value="ECO:0007669"/>
    <property type="project" value="UniProtKB-KW"/>
</dbReference>
<evidence type="ECO:0000259" key="9">
    <source>
        <dbReference type="PROSITE" id="PS50011"/>
    </source>
</evidence>
<dbReference type="InterPro" id="IPR015943">
    <property type="entry name" value="WD40/YVTN_repeat-like_dom_sf"/>
</dbReference>
<keyword evidence="10" id="KW-0723">Serine/threonine-protein kinase</keyword>
<dbReference type="PROSITE" id="PS50082">
    <property type="entry name" value="WD_REPEATS_2"/>
    <property type="match status" value="2"/>
</dbReference>
<sequence>MKLSADQFATVVRNLPLPNGQAAAAAEALARPATDELPGELIRREILTEYQARMILSGHADELTIGRYTILDELGEGGMGQVLKARDTAMDRVVAVKLIRDDRFGSESAVRRFEQEVRATARLAHPNIVRAYDTGVFNDRHFLVTELIAGSDLGHELARRGSFPAGEACHYAHQTALGLQHAHEHGLIHRDIKPSNLLFSAAERTVKIADFGLAYLSDSGAGRLTAAGAVMGTPDYIAPEQASSAAAADIRSDLYSLGCTLYQFLTGRVPFPAGSALAKLVAHASEPPPPLDTVCPGLAPGLAAVVHKMMAKSPNERYQSPLEVAEALAPFCDERNARIATNSARALAVPPLSTLNNAAGPTVHSSPHPEPSWREPEARAPRRRTAVLVASVGLLIAVIIAFISIRRPTPLEAPDVHPVQITVTLDDWPSARGPGAVIYLSGALLPTSESEKARTSNDLKRPLELAPGTYKLTLRIGGEIIERREFNVTSESANRAITLGPIVPEVVATTITNGREVKRWEALGPVSDLVFLPDGKKFVSMEQPTGVLRRPQAHELTISGALYATETNEIFSRWDTVGSGRVALFPKAGAVVGCQFPDAALKSDAYRWWAVPLSSGETPTNDGPEVAGASTKKHRTNLLTASAGGTHLLLSFITQPGGKAVGTVQLCPVTFTDARTIAVGEPKLFPGDTACFDPSGHRLLVAKDTALVLYDQNTGKPVAPEFTGATASIQHVAVAPNGKHLAGGCANGVLYFWRTGTKEPTAVGRGHKSKVNVLKFTPDGARVVTAGEDGTVRVWLTETGKEIARFKHDGSVNALAISPEGKQALTGSADATIRLWQLP</sequence>
<dbReference type="Proteomes" id="UP000464178">
    <property type="component" value="Chromosome"/>
</dbReference>
<evidence type="ECO:0000256" key="4">
    <source>
        <dbReference type="ARBA" id="ARBA00022840"/>
    </source>
</evidence>
<dbReference type="InterPro" id="IPR011047">
    <property type="entry name" value="Quinoprotein_ADH-like_sf"/>
</dbReference>
<reference evidence="10 11" key="1">
    <citation type="submission" date="2019-05" db="EMBL/GenBank/DDBJ databases">
        <authorList>
            <consortium name="Science for Life Laboratories"/>
        </authorList>
    </citation>
    <scope>NUCLEOTIDE SEQUENCE [LARGE SCALE GENOMIC DNA]</scope>
    <source>
        <strain evidence="10">Soil9</strain>
    </source>
</reference>
<dbReference type="PROSITE" id="PS00108">
    <property type="entry name" value="PROTEIN_KINASE_ST"/>
    <property type="match status" value="1"/>
</dbReference>
<keyword evidence="3 10" id="KW-0418">Kinase</keyword>
<dbReference type="InterPro" id="IPR000719">
    <property type="entry name" value="Prot_kinase_dom"/>
</dbReference>
<feature type="binding site" evidence="6">
    <location>
        <position position="97"/>
    </location>
    <ligand>
        <name>ATP</name>
        <dbReference type="ChEBI" id="CHEBI:30616"/>
    </ligand>
</feature>
<protein>
    <recommendedName>
        <fullName evidence="9">Protein kinase domain-containing protein</fullName>
    </recommendedName>
</protein>
<evidence type="ECO:0000256" key="1">
    <source>
        <dbReference type="ARBA" id="ARBA00022679"/>
    </source>
</evidence>
<keyword evidence="8" id="KW-0472">Membrane</keyword>
<keyword evidence="11" id="KW-1185">Reference proteome</keyword>
<dbReference type="CDD" id="cd14014">
    <property type="entry name" value="STKc_PknB_like"/>
    <property type="match status" value="1"/>
</dbReference>
<dbReference type="AlphaFoldDB" id="A0A6P2D3E5"/>
<keyword evidence="1" id="KW-0808">Transferase</keyword>
<gene>
    <name evidence="10" type="ORF">SOIL9_20450</name>
</gene>
<dbReference type="InterPro" id="IPR001680">
    <property type="entry name" value="WD40_rpt"/>
</dbReference>
<keyword evidence="8" id="KW-1133">Transmembrane helix</keyword>
<name>A0A6P2D3E5_9BACT</name>
<keyword evidence="5" id="KW-0853">WD repeat</keyword>
<dbReference type="EMBL" id="LR593886">
    <property type="protein sequence ID" value="VTR95669.1"/>
    <property type="molecule type" value="Genomic_DNA"/>
</dbReference>
<accession>A0A6P2D3E5</accession>
<dbReference type="Gene3D" id="3.30.200.20">
    <property type="entry name" value="Phosphorylase Kinase, domain 1"/>
    <property type="match status" value="1"/>
</dbReference>
<dbReference type="InterPro" id="IPR008271">
    <property type="entry name" value="Ser/Thr_kinase_AS"/>
</dbReference>
<feature type="repeat" description="WD" evidence="5">
    <location>
        <begin position="764"/>
        <end position="805"/>
    </location>
</feature>
<evidence type="ECO:0000256" key="2">
    <source>
        <dbReference type="ARBA" id="ARBA00022741"/>
    </source>
</evidence>
<dbReference type="SUPFAM" id="SSF56112">
    <property type="entry name" value="Protein kinase-like (PK-like)"/>
    <property type="match status" value="1"/>
</dbReference>
<keyword evidence="2 6" id="KW-0547">Nucleotide-binding</keyword>
<dbReference type="InterPro" id="IPR011009">
    <property type="entry name" value="Kinase-like_dom_sf"/>
</dbReference>
<feature type="region of interest" description="Disordered" evidence="7">
    <location>
        <begin position="357"/>
        <end position="379"/>
    </location>
</feature>
<dbReference type="PROSITE" id="PS00107">
    <property type="entry name" value="PROTEIN_KINASE_ATP"/>
    <property type="match status" value="1"/>
</dbReference>
<evidence type="ECO:0000256" key="5">
    <source>
        <dbReference type="PROSITE-ProRule" id="PRU00221"/>
    </source>
</evidence>
<keyword evidence="4 6" id="KW-0067">ATP-binding</keyword>
<evidence type="ECO:0000313" key="10">
    <source>
        <dbReference type="EMBL" id="VTR95669.1"/>
    </source>
</evidence>
<evidence type="ECO:0000313" key="11">
    <source>
        <dbReference type="Proteomes" id="UP000464178"/>
    </source>
</evidence>
<organism evidence="10 11">
    <name type="scientific">Gemmata massiliana</name>
    <dbReference type="NCBI Taxonomy" id="1210884"/>
    <lineage>
        <taxon>Bacteria</taxon>
        <taxon>Pseudomonadati</taxon>
        <taxon>Planctomycetota</taxon>
        <taxon>Planctomycetia</taxon>
        <taxon>Gemmatales</taxon>
        <taxon>Gemmataceae</taxon>
        <taxon>Gemmata</taxon>
    </lineage>
</organism>
<dbReference type="RefSeq" id="WP_162670058.1">
    <property type="nucleotide sequence ID" value="NZ_LR593886.1"/>
</dbReference>
<keyword evidence="8" id="KW-0812">Transmembrane</keyword>
<evidence type="ECO:0000256" key="6">
    <source>
        <dbReference type="PROSITE-ProRule" id="PRU10141"/>
    </source>
</evidence>
<evidence type="ECO:0000256" key="8">
    <source>
        <dbReference type="SAM" id="Phobius"/>
    </source>
</evidence>
<feature type="domain" description="Protein kinase" evidence="9">
    <location>
        <begin position="68"/>
        <end position="332"/>
    </location>
</feature>
<evidence type="ECO:0000256" key="3">
    <source>
        <dbReference type="ARBA" id="ARBA00022777"/>
    </source>
</evidence>
<dbReference type="SMART" id="SM00320">
    <property type="entry name" value="WD40"/>
    <property type="match status" value="3"/>
</dbReference>